<dbReference type="SUPFAM" id="SSF81631">
    <property type="entry name" value="PAP/OAS1 substrate-binding domain"/>
    <property type="match status" value="1"/>
</dbReference>
<feature type="region of interest" description="Disordered" evidence="7">
    <location>
        <begin position="27"/>
        <end position="71"/>
    </location>
</feature>
<feature type="compositionally biased region" description="Polar residues" evidence="7">
    <location>
        <begin position="110"/>
        <end position="129"/>
    </location>
</feature>
<keyword evidence="4" id="KW-0808">Transferase</keyword>
<dbReference type="SUPFAM" id="SSF81301">
    <property type="entry name" value="Nucleotidyltransferase"/>
    <property type="match status" value="1"/>
</dbReference>
<keyword evidence="6" id="KW-0460">Magnesium</keyword>
<feature type="compositionally biased region" description="Basic and acidic residues" evidence="7">
    <location>
        <begin position="691"/>
        <end position="707"/>
    </location>
</feature>
<keyword evidence="5" id="KW-0479">Metal-binding</keyword>
<dbReference type="Proteomes" id="UP000184188">
    <property type="component" value="Unassembled WGS sequence"/>
</dbReference>
<dbReference type="OrthoDB" id="407432at2759"/>
<dbReference type="PANTHER" id="PTHR12271:SF40">
    <property type="entry name" value="POLY(A) RNA POLYMERASE GLD2"/>
    <property type="match status" value="1"/>
</dbReference>
<feature type="region of interest" description="Disordered" evidence="7">
    <location>
        <begin position="572"/>
        <end position="598"/>
    </location>
</feature>
<evidence type="ECO:0000256" key="2">
    <source>
        <dbReference type="ARBA" id="ARBA00001946"/>
    </source>
</evidence>
<dbReference type="AlphaFoldDB" id="A0A1L9SET8"/>
<dbReference type="Gene3D" id="1.10.1410.10">
    <property type="match status" value="1"/>
</dbReference>
<dbReference type="VEuPathDB" id="FungiDB:ASPZODRAFT_134214"/>
<dbReference type="RefSeq" id="XP_022580044.1">
    <property type="nucleotide sequence ID" value="XM_022723463.1"/>
</dbReference>
<dbReference type="STRING" id="1073090.A0A1L9SET8"/>
<dbReference type="InterPro" id="IPR002058">
    <property type="entry name" value="PAP_assoc"/>
</dbReference>
<feature type="region of interest" description="Disordered" evidence="7">
    <location>
        <begin position="676"/>
        <end position="707"/>
    </location>
</feature>
<feature type="region of interest" description="Disordered" evidence="7">
    <location>
        <begin position="269"/>
        <end position="303"/>
    </location>
</feature>
<dbReference type="GO" id="GO:0046872">
    <property type="term" value="F:metal ion binding"/>
    <property type="evidence" value="ECO:0007669"/>
    <property type="project" value="UniProtKB-KW"/>
</dbReference>
<evidence type="ECO:0000259" key="8">
    <source>
        <dbReference type="Pfam" id="PF03828"/>
    </source>
</evidence>
<evidence type="ECO:0000256" key="6">
    <source>
        <dbReference type="ARBA" id="ARBA00022842"/>
    </source>
</evidence>
<evidence type="ECO:0000313" key="10">
    <source>
        <dbReference type="Proteomes" id="UP000184188"/>
    </source>
</evidence>
<comment type="similarity">
    <text evidence="3">Belongs to the DNA polymerase type-B-like family.</text>
</comment>
<dbReference type="PANTHER" id="PTHR12271">
    <property type="entry name" value="POLY A POLYMERASE CID PAP -RELATED"/>
    <property type="match status" value="1"/>
</dbReference>
<gene>
    <name evidence="9" type="ORF">ASPZODRAFT_134214</name>
</gene>
<dbReference type="GO" id="GO:0031123">
    <property type="term" value="P:RNA 3'-end processing"/>
    <property type="evidence" value="ECO:0007669"/>
    <property type="project" value="TreeGrafter"/>
</dbReference>
<feature type="domain" description="PAP-associated" evidence="8">
    <location>
        <begin position="440"/>
        <end position="513"/>
    </location>
</feature>
<evidence type="ECO:0000256" key="7">
    <source>
        <dbReference type="SAM" id="MobiDB-lite"/>
    </source>
</evidence>
<sequence>MVILSAEQHAILAKATEQLMARHHMTIEDHGPPEDYDPNDAVDPRVSSARTKRNRQKHTSQGINSAQPEQEAHGIARGYHRRGSKYQNSRDYNDEKWYYEPHAPAGPGYSYTNAPRTRNGDQQSDPLRSRQIQINYLDTLALRIPDCKSIREDGESKETLRLALLKIALKALQSYGESHGFDMDSTTIDFKCIGGSRNGLALPGGDLDLTLTIHGSDCPSVLGPLCPLILESAFLEAGFGARLLSHTKAPILKVCQKPSPQLLNELKKERENRDRPLQQASSMPESAALGRKPATQSFGPHRPAKPITQIEFPEAGAGIICNISFTGHLAICNTELLRCYALYDGRVRELGMFVKMWAKARNINSPYHGTLSSYGYILMMIHYLSNVARPPVVPNLQAPDPPFQLPRPRDVDGYNVQFISTEKAIANYARHSTRKVNHQSVGELLRGFFAYYAGQGRGGPLGGFNWIHQTISIRTRGGILEKSAKGWTTVKSDADGNRHHHLLAIEDPFELEHNVARTVTLAGVNAIKAEFRRTQTIIERVQEIPGIGWEWRKNDGEVGEDFLAAVRNQRPRCNPGQYSANQADINTSNPQNDDKPPRTEIIPTELINHEEIGANKARESPTTLSANTISWNPLIKSLPSAKTERDERTQVNREVFKKQVEIAAEKMRRLLQVPKPEATATEDTVSLPKPLNHDSRQFHGPDSISDREAACLDRESLRDHDSDLDNISDVVCCGDLPKCSDLD</sequence>
<name>A0A1L9SET8_9EURO</name>
<evidence type="ECO:0000256" key="4">
    <source>
        <dbReference type="ARBA" id="ARBA00022679"/>
    </source>
</evidence>
<dbReference type="Pfam" id="PF03828">
    <property type="entry name" value="PAP_assoc"/>
    <property type="match status" value="1"/>
</dbReference>
<feature type="compositionally biased region" description="Polar residues" evidence="7">
    <location>
        <begin position="576"/>
        <end position="591"/>
    </location>
</feature>
<feature type="compositionally biased region" description="Polar residues" evidence="7">
    <location>
        <begin position="59"/>
        <end position="68"/>
    </location>
</feature>
<dbReference type="Gene3D" id="3.30.460.10">
    <property type="entry name" value="Beta Polymerase, domain 2"/>
    <property type="match status" value="1"/>
</dbReference>
<evidence type="ECO:0000313" key="9">
    <source>
        <dbReference type="EMBL" id="OJJ45534.1"/>
    </source>
</evidence>
<organism evidence="9 10">
    <name type="scientific">Penicilliopsis zonata CBS 506.65</name>
    <dbReference type="NCBI Taxonomy" id="1073090"/>
    <lineage>
        <taxon>Eukaryota</taxon>
        <taxon>Fungi</taxon>
        <taxon>Dikarya</taxon>
        <taxon>Ascomycota</taxon>
        <taxon>Pezizomycotina</taxon>
        <taxon>Eurotiomycetes</taxon>
        <taxon>Eurotiomycetidae</taxon>
        <taxon>Eurotiales</taxon>
        <taxon>Aspergillaceae</taxon>
        <taxon>Penicilliopsis</taxon>
    </lineage>
</organism>
<comment type="cofactor">
    <cofactor evidence="2">
        <name>Mg(2+)</name>
        <dbReference type="ChEBI" id="CHEBI:18420"/>
    </cofactor>
</comment>
<dbReference type="GeneID" id="34609928"/>
<evidence type="ECO:0000256" key="5">
    <source>
        <dbReference type="ARBA" id="ARBA00022723"/>
    </source>
</evidence>
<evidence type="ECO:0000256" key="1">
    <source>
        <dbReference type="ARBA" id="ARBA00001936"/>
    </source>
</evidence>
<comment type="cofactor">
    <cofactor evidence="1">
        <name>Mn(2+)</name>
        <dbReference type="ChEBI" id="CHEBI:29035"/>
    </cofactor>
</comment>
<dbReference type="EMBL" id="KV878345">
    <property type="protein sequence ID" value="OJJ45534.1"/>
    <property type="molecule type" value="Genomic_DNA"/>
</dbReference>
<proteinExistence type="inferred from homology"/>
<protein>
    <recommendedName>
        <fullName evidence="8">PAP-associated domain-containing protein</fullName>
    </recommendedName>
</protein>
<dbReference type="GO" id="GO:0050265">
    <property type="term" value="F:RNA uridylyltransferase activity"/>
    <property type="evidence" value="ECO:0007669"/>
    <property type="project" value="TreeGrafter"/>
</dbReference>
<accession>A0A1L9SET8</accession>
<feature type="region of interest" description="Disordered" evidence="7">
    <location>
        <begin position="97"/>
        <end position="129"/>
    </location>
</feature>
<evidence type="ECO:0000256" key="3">
    <source>
        <dbReference type="ARBA" id="ARBA00008593"/>
    </source>
</evidence>
<reference evidence="10" key="1">
    <citation type="journal article" date="2017" name="Genome Biol.">
        <title>Comparative genomics reveals high biological diversity and specific adaptations in the industrially and medically important fungal genus Aspergillus.</title>
        <authorList>
            <person name="de Vries R.P."/>
            <person name="Riley R."/>
            <person name="Wiebenga A."/>
            <person name="Aguilar-Osorio G."/>
            <person name="Amillis S."/>
            <person name="Uchima C.A."/>
            <person name="Anderluh G."/>
            <person name="Asadollahi M."/>
            <person name="Askin M."/>
            <person name="Barry K."/>
            <person name="Battaglia E."/>
            <person name="Bayram O."/>
            <person name="Benocci T."/>
            <person name="Braus-Stromeyer S.A."/>
            <person name="Caldana C."/>
            <person name="Canovas D."/>
            <person name="Cerqueira G.C."/>
            <person name="Chen F."/>
            <person name="Chen W."/>
            <person name="Choi C."/>
            <person name="Clum A."/>
            <person name="Dos Santos R.A."/>
            <person name="Damasio A.R."/>
            <person name="Diallinas G."/>
            <person name="Emri T."/>
            <person name="Fekete E."/>
            <person name="Flipphi M."/>
            <person name="Freyberg S."/>
            <person name="Gallo A."/>
            <person name="Gournas C."/>
            <person name="Habgood R."/>
            <person name="Hainaut M."/>
            <person name="Harispe M.L."/>
            <person name="Henrissat B."/>
            <person name="Hilden K.S."/>
            <person name="Hope R."/>
            <person name="Hossain A."/>
            <person name="Karabika E."/>
            <person name="Karaffa L."/>
            <person name="Karanyi Z."/>
            <person name="Krasevec N."/>
            <person name="Kuo A."/>
            <person name="Kusch H."/>
            <person name="LaButti K."/>
            <person name="Lagendijk E.L."/>
            <person name="Lapidus A."/>
            <person name="Levasseur A."/>
            <person name="Lindquist E."/>
            <person name="Lipzen A."/>
            <person name="Logrieco A.F."/>
            <person name="MacCabe A."/>
            <person name="Maekelae M.R."/>
            <person name="Malavazi I."/>
            <person name="Melin P."/>
            <person name="Meyer V."/>
            <person name="Mielnichuk N."/>
            <person name="Miskei M."/>
            <person name="Molnar A.P."/>
            <person name="Mule G."/>
            <person name="Ngan C.Y."/>
            <person name="Orejas M."/>
            <person name="Orosz E."/>
            <person name="Ouedraogo J.P."/>
            <person name="Overkamp K.M."/>
            <person name="Park H.-S."/>
            <person name="Perrone G."/>
            <person name="Piumi F."/>
            <person name="Punt P.J."/>
            <person name="Ram A.F."/>
            <person name="Ramon A."/>
            <person name="Rauscher S."/>
            <person name="Record E."/>
            <person name="Riano-Pachon D.M."/>
            <person name="Robert V."/>
            <person name="Roehrig J."/>
            <person name="Ruller R."/>
            <person name="Salamov A."/>
            <person name="Salih N.S."/>
            <person name="Samson R.A."/>
            <person name="Sandor E."/>
            <person name="Sanguinetti M."/>
            <person name="Schuetze T."/>
            <person name="Sepcic K."/>
            <person name="Shelest E."/>
            <person name="Sherlock G."/>
            <person name="Sophianopoulou V."/>
            <person name="Squina F.M."/>
            <person name="Sun H."/>
            <person name="Susca A."/>
            <person name="Todd R.B."/>
            <person name="Tsang A."/>
            <person name="Unkles S.E."/>
            <person name="van de Wiele N."/>
            <person name="van Rossen-Uffink D."/>
            <person name="Oliveira J.V."/>
            <person name="Vesth T.C."/>
            <person name="Visser J."/>
            <person name="Yu J.-H."/>
            <person name="Zhou M."/>
            <person name="Andersen M.R."/>
            <person name="Archer D.B."/>
            <person name="Baker S.E."/>
            <person name="Benoit I."/>
            <person name="Brakhage A.A."/>
            <person name="Braus G.H."/>
            <person name="Fischer R."/>
            <person name="Frisvad J.C."/>
            <person name="Goldman G.H."/>
            <person name="Houbraken J."/>
            <person name="Oakley B."/>
            <person name="Pocsi I."/>
            <person name="Scazzocchio C."/>
            <person name="Seiboth B."/>
            <person name="vanKuyk P.A."/>
            <person name="Wortman J."/>
            <person name="Dyer P.S."/>
            <person name="Grigoriev I.V."/>
        </authorList>
    </citation>
    <scope>NUCLEOTIDE SEQUENCE [LARGE SCALE GENOMIC DNA]</scope>
    <source>
        <strain evidence="10">CBS 506.65</strain>
    </source>
</reference>
<dbReference type="InterPro" id="IPR043519">
    <property type="entry name" value="NT_sf"/>
</dbReference>
<keyword evidence="10" id="KW-1185">Reference proteome</keyword>